<dbReference type="EMBL" id="CAJFCV020000006">
    <property type="protein sequence ID" value="CAG9129950.1"/>
    <property type="molecule type" value="Genomic_DNA"/>
</dbReference>
<dbReference type="EMBL" id="CAJFDI010000006">
    <property type="protein sequence ID" value="CAD5234261.1"/>
    <property type="molecule type" value="Genomic_DNA"/>
</dbReference>
<reference evidence="5" key="1">
    <citation type="submission" date="2016-11" db="UniProtKB">
        <authorList>
            <consortium name="WormBaseParasite"/>
        </authorList>
    </citation>
    <scope>IDENTIFICATION</scope>
</reference>
<dbReference type="Gene3D" id="3.30.710.10">
    <property type="entry name" value="Potassium Channel Kv1.1, Chain A"/>
    <property type="match status" value="1"/>
</dbReference>
<dbReference type="PROSITE" id="PS50097">
    <property type="entry name" value="BTB"/>
    <property type="match status" value="1"/>
</dbReference>
<dbReference type="SUPFAM" id="SSF54695">
    <property type="entry name" value="POZ domain"/>
    <property type="match status" value="1"/>
</dbReference>
<dbReference type="AlphaFoldDB" id="A0A1I7SM02"/>
<protein>
    <submittedName>
        <fullName evidence="2">(pine wood nematode) hypothetical protein</fullName>
    </submittedName>
    <submittedName>
        <fullName evidence="5">BTB domain-containing protein</fullName>
    </submittedName>
</protein>
<dbReference type="InterPro" id="IPR011333">
    <property type="entry name" value="SKP1/BTB/POZ_sf"/>
</dbReference>
<dbReference type="CDD" id="cd18186">
    <property type="entry name" value="BTB_POZ_ZBTB_KLHL-like"/>
    <property type="match status" value="1"/>
</dbReference>
<accession>A0A1I7SM02</accession>
<dbReference type="Proteomes" id="UP000582659">
    <property type="component" value="Unassembled WGS sequence"/>
</dbReference>
<evidence type="ECO:0000313" key="4">
    <source>
        <dbReference type="Proteomes" id="UP000659654"/>
    </source>
</evidence>
<reference evidence="2" key="2">
    <citation type="submission" date="2020-09" db="EMBL/GenBank/DDBJ databases">
        <authorList>
            <person name="Kikuchi T."/>
        </authorList>
    </citation>
    <scope>NUCLEOTIDE SEQUENCE</scope>
    <source>
        <strain evidence="2">Ka4C1</strain>
    </source>
</reference>
<dbReference type="PANTHER" id="PTHR24413">
    <property type="entry name" value="SPECKLE-TYPE POZ PROTEIN"/>
    <property type="match status" value="1"/>
</dbReference>
<evidence type="ECO:0000313" key="5">
    <source>
        <dbReference type="WBParaSite" id="BXY_1408500.1"/>
    </source>
</evidence>
<dbReference type="InterPro" id="IPR000210">
    <property type="entry name" value="BTB/POZ_dom"/>
</dbReference>
<dbReference type="Proteomes" id="UP000659654">
    <property type="component" value="Unassembled WGS sequence"/>
</dbReference>
<feature type="domain" description="BTB" evidence="1">
    <location>
        <begin position="187"/>
        <end position="255"/>
    </location>
</feature>
<keyword evidence="4" id="KW-1185">Reference proteome</keyword>
<evidence type="ECO:0000259" key="1">
    <source>
        <dbReference type="PROSITE" id="PS50097"/>
    </source>
</evidence>
<organism evidence="3 5">
    <name type="scientific">Bursaphelenchus xylophilus</name>
    <name type="common">Pinewood nematode worm</name>
    <name type="synonym">Aphelenchoides xylophilus</name>
    <dbReference type="NCBI Taxonomy" id="6326"/>
    <lineage>
        <taxon>Eukaryota</taxon>
        <taxon>Metazoa</taxon>
        <taxon>Ecdysozoa</taxon>
        <taxon>Nematoda</taxon>
        <taxon>Chromadorea</taxon>
        <taxon>Rhabditida</taxon>
        <taxon>Tylenchina</taxon>
        <taxon>Tylenchomorpha</taxon>
        <taxon>Aphelenchoidea</taxon>
        <taxon>Aphelenchoididae</taxon>
        <taxon>Bursaphelenchus</taxon>
    </lineage>
</organism>
<name>A0A1I7SM02_BURXY</name>
<dbReference type="Pfam" id="PF00651">
    <property type="entry name" value="BTB"/>
    <property type="match status" value="1"/>
</dbReference>
<dbReference type="SMR" id="A0A1I7SM02"/>
<proteinExistence type="predicted"/>
<sequence length="369" mass="43411">MADPPSVFRFDVTFEHVETRSVRRSLETEDDTDPNILWWIRAVPLGHSVMFYLCRNMITHYGEIRYEYSIVNGDAQLETGINRHAVMRVTEMLEEYMSPAISLPVNPRRNWFIVQVKIQHLRPEEYQNHHVEQGAINEEEQFQDDPLEGCSHEFFMSSEQKDIADRLMYMNLFSKRNLEMFTRQLHCDLDVCCGDVVIKAHKSVLSAHAVVFRSMFGYEFTRENQSSTLIIEDYGLYSVLLMLQWCYTGELETLDKEITQLYNIEEVSEKLPEDVLLECTELADKYALDSLQLLCEQQWIDRLRKDNVCLYLVYAEIYQLYSLKMSCVDMISSNPEIIQSSEWDQVRSYGSETARRLESTLKKDDEDEK</sequence>
<dbReference type="OrthoDB" id="5828904at2759"/>
<evidence type="ECO:0000313" key="2">
    <source>
        <dbReference type="EMBL" id="CAD5234261.1"/>
    </source>
</evidence>
<gene>
    <name evidence="2" type="ORF">BXYJ_LOCUS14352</name>
</gene>
<dbReference type="WBParaSite" id="BXY_1408500.1">
    <property type="protein sequence ID" value="BXY_1408500.1"/>
    <property type="gene ID" value="BXY_1408500"/>
</dbReference>
<dbReference type="Proteomes" id="UP000095284">
    <property type="component" value="Unplaced"/>
</dbReference>
<evidence type="ECO:0000313" key="3">
    <source>
        <dbReference type="Proteomes" id="UP000095284"/>
    </source>
</evidence>
<dbReference type="SMART" id="SM00225">
    <property type="entry name" value="BTB"/>
    <property type="match status" value="1"/>
</dbReference>